<dbReference type="Pfam" id="PF09754">
    <property type="entry name" value="PAC2"/>
    <property type="match status" value="1"/>
</dbReference>
<name>A0A832ZGI7_9EURY</name>
<reference evidence="2" key="1">
    <citation type="journal article" date="2020" name="ISME J.">
        <title>Gammaproteobacteria mediating utilization of methyl-, sulfur- and petroleum organic compounds in deep ocean hydrothermal plumes.</title>
        <authorList>
            <person name="Zhou Z."/>
            <person name="Liu Y."/>
            <person name="Pan J."/>
            <person name="Cron B.R."/>
            <person name="Toner B.M."/>
            <person name="Anantharaman K."/>
            <person name="Breier J.A."/>
            <person name="Dick G.J."/>
            <person name="Li M."/>
        </authorList>
    </citation>
    <scope>NUCLEOTIDE SEQUENCE</scope>
    <source>
        <strain evidence="2">SZUA-1476</strain>
    </source>
</reference>
<dbReference type="AlphaFoldDB" id="A0A832ZGI7"/>
<organism evidence="2 3">
    <name type="scientific">Thermococcus paralvinellae</name>
    <dbReference type="NCBI Taxonomy" id="582419"/>
    <lineage>
        <taxon>Archaea</taxon>
        <taxon>Methanobacteriati</taxon>
        <taxon>Methanobacteriota</taxon>
        <taxon>Thermococci</taxon>
        <taxon>Thermococcales</taxon>
        <taxon>Thermococcaceae</taxon>
        <taxon>Thermococcus</taxon>
    </lineage>
</organism>
<evidence type="ECO:0000256" key="1">
    <source>
        <dbReference type="SAM" id="Coils"/>
    </source>
</evidence>
<dbReference type="InterPro" id="IPR038389">
    <property type="entry name" value="PSMG2_sf"/>
</dbReference>
<dbReference type="Proteomes" id="UP000653692">
    <property type="component" value="Unassembled WGS sequence"/>
</dbReference>
<dbReference type="PANTHER" id="PTHR35610">
    <property type="entry name" value="3-ISOPROPYLMALATE DEHYDRATASE-RELATED"/>
    <property type="match status" value="1"/>
</dbReference>
<dbReference type="PANTHER" id="PTHR35610:SF8">
    <property type="entry name" value="3-ISOPROPYLMALATE DEHYDRATASE"/>
    <property type="match status" value="1"/>
</dbReference>
<gene>
    <name evidence="2" type="ORF">EYH24_07735</name>
</gene>
<evidence type="ECO:0000313" key="3">
    <source>
        <dbReference type="Proteomes" id="UP000653692"/>
    </source>
</evidence>
<sequence>MAKVSSGVNRVEKPVKLVLPEIDNPIFIEGYPGIGLVGHIAANFLAKELNMEMIGYIESPFIPPMSLILEGKPNPPLRFYGKDNIIVAVADIYVPPTLVNEIARDIISYLKETNAQKLISIGGMGIGFFKERMEVWGVGTNEELNKELENLGVKILQYGSIMGMSGKLLWESSREKLNGYVLLGETFGDRPDPRAAANVIEIIKKLAPIEISTEPLIKEAEMIEEQLRKMHEQMEMARKKAEKQYESIYL</sequence>
<comment type="caution">
    <text evidence="2">The sequence shown here is derived from an EMBL/GenBank/DDBJ whole genome shotgun (WGS) entry which is preliminary data.</text>
</comment>
<dbReference type="InterPro" id="IPR004425">
    <property type="entry name" value="MJ0106-like"/>
</dbReference>
<dbReference type="EMBL" id="DQUR01000262">
    <property type="protein sequence ID" value="HIP89773.1"/>
    <property type="molecule type" value="Genomic_DNA"/>
</dbReference>
<dbReference type="NCBIfam" id="TIGR00161">
    <property type="entry name" value="proteasome assembly chaperone family protein"/>
    <property type="match status" value="1"/>
</dbReference>
<accession>A0A832ZGI7</accession>
<keyword evidence="1" id="KW-0175">Coiled coil</keyword>
<dbReference type="SUPFAM" id="SSF159659">
    <property type="entry name" value="Cgl1923-like"/>
    <property type="match status" value="1"/>
</dbReference>
<dbReference type="InterPro" id="IPR019151">
    <property type="entry name" value="Proteasome_assmbl_chaperone_2"/>
</dbReference>
<feature type="coiled-coil region" evidence="1">
    <location>
        <begin position="217"/>
        <end position="244"/>
    </location>
</feature>
<proteinExistence type="predicted"/>
<evidence type="ECO:0000313" key="2">
    <source>
        <dbReference type="EMBL" id="HIP89773.1"/>
    </source>
</evidence>
<dbReference type="Gene3D" id="3.40.50.10900">
    <property type="entry name" value="PAC-like subunit"/>
    <property type="match status" value="1"/>
</dbReference>
<dbReference type="GO" id="GO:0000502">
    <property type="term" value="C:proteasome complex"/>
    <property type="evidence" value="ECO:0007669"/>
    <property type="project" value="UniProtKB-KW"/>
</dbReference>
<keyword evidence="2" id="KW-0647">Proteasome</keyword>
<protein>
    <submittedName>
        <fullName evidence="2">Proteasome assembly chaperone family protein</fullName>
    </submittedName>
</protein>